<sequence length="45" mass="5498">MLVDSWLSWLDIAPSSAYDLLSYRRYRRCLNSQMHLVLIRHYLIE</sequence>
<protein>
    <submittedName>
        <fullName evidence="1">Uncharacterized protein</fullName>
    </submittedName>
</protein>
<evidence type="ECO:0000313" key="1">
    <source>
        <dbReference type="EMBL" id="KTF06281.1"/>
    </source>
</evidence>
<dbReference type="AlphaFoldDB" id="A0A1B6NSI8"/>
<comment type="caution">
    <text evidence="1">The sequence shown here is derived from an EMBL/GenBank/DDBJ whole genome shotgun (WGS) entry which is preliminary data.</text>
</comment>
<dbReference type="EMBL" id="AYSL01001251">
    <property type="protein sequence ID" value="KTF06281.1"/>
    <property type="molecule type" value="Genomic_DNA"/>
</dbReference>
<proteinExistence type="predicted"/>
<organism evidence="1">
    <name type="scientific">marine sediment metagenome</name>
    <dbReference type="NCBI Taxonomy" id="412755"/>
    <lineage>
        <taxon>unclassified sequences</taxon>
        <taxon>metagenomes</taxon>
        <taxon>ecological metagenomes</taxon>
    </lineage>
</organism>
<reference evidence="1" key="1">
    <citation type="submission" date="2013-11" db="EMBL/GenBank/DDBJ databases">
        <title>Microbial diversity, functional groups and degradation webs in Northern and Southern Mediterranean and Red Sea marine crude oil polluted sites.</title>
        <authorList>
            <person name="Daffonchio D."/>
            <person name="Mapelli F."/>
            <person name="Ferrer M."/>
            <person name="Richter M."/>
            <person name="Cherif A."/>
            <person name="Malkawi H.I."/>
            <person name="Yakimov M.M."/>
            <person name="Abdel-Fattah Y.R."/>
            <person name="Blaghen M."/>
            <person name="Golyshin P.N."/>
            <person name="Kalogerakis N."/>
            <person name="Boon N."/>
            <person name="Magagnini M."/>
            <person name="Fava F."/>
        </authorList>
    </citation>
    <scope>NUCLEOTIDE SEQUENCE</scope>
</reference>
<name>A0A1B6NSI8_9ZZZZ</name>
<accession>A0A1B6NSI8</accession>
<gene>
    <name evidence="1" type="ORF">MGSAQ_002223</name>
</gene>